<evidence type="ECO:0000313" key="1">
    <source>
        <dbReference type="EMBL" id="MCX2698003.1"/>
    </source>
</evidence>
<dbReference type="EMBL" id="JAPHAV010000007">
    <property type="protein sequence ID" value="MCX2698003.1"/>
    <property type="molecule type" value="Genomic_DNA"/>
</dbReference>
<accession>A0ABT3QQV9</accession>
<gene>
    <name evidence="1" type="ORF">OPR82_14715</name>
</gene>
<dbReference type="Proteomes" id="UP001301216">
    <property type="component" value="Unassembled WGS sequence"/>
</dbReference>
<comment type="caution">
    <text evidence="1">The sequence shown here is derived from an EMBL/GenBank/DDBJ whole genome shotgun (WGS) entry which is preliminary data.</text>
</comment>
<proteinExistence type="predicted"/>
<name>A0ABT3QQV9_9HYPH</name>
<reference evidence="1 2" key="1">
    <citation type="submission" date="2022-11" db="EMBL/GenBank/DDBJ databases">
        <title>Brucella sp. YY2X, whole genome shotgun sequencing project.</title>
        <authorList>
            <person name="Yang Y."/>
        </authorList>
    </citation>
    <scope>NUCLEOTIDE SEQUENCE [LARGE SCALE GENOMIC DNA]</scope>
    <source>
        <strain evidence="1 2">YY2X</strain>
    </source>
</reference>
<dbReference type="RefSeq" id="WP_265985643.1">
    <property type="nucleotide sequence ID" value="NZ_JAPHAV010000007.1"/>
</dbReference>
<organism evidence="1 2">
    <name type="scientific">Ochrobactrum chromiisoli</name>
    <dbReference type="NCBI Taxonomy" id="2993941"/>
    <lineage>
        <taxon>Bacteria</taxon>
        <taxon>Pseudomonadati</taxon>
        <taxon>Pseudomonadota</taxon>
        <taxon>Alphaproteobacteria</taxon>
        <taxon>Hyphomicrobiales</taxon>
        <taxon>Brucellaceae</taxon>
        <taxon>Brucella/Ochrobactrum group</taxon>
        <taxon>Ochrobactrum</taxon>
    </lineage>
</organism>
<evidence type="ECO:0000313" key="2">
    <source>
        <dbReference type="Proteomes" id="UP001301216"/>
    </source>
</evidence>
<keyword evidence="2" id="KW-1185">Reference proteome</keyword>
<sequence length="40" mass="4453">MGHLINALLRIRNLLEGILLFEIISDFPADVLEICLTGES</sequence>
<protein>
    <submittedName>
        <fullName evidence="1">Uncharacterized protein</fullName>
    </submittedName>
</protein>